<organism evidence="1 2">
    <name type="scientific">Ranatra chinensis</name>
    <dbReference type="NCBI Taxonomy" id="642074"/>
    <lineage>
        <taxon>Eukaryota</taxon>
        <taxon>Metazoa</taxon>
        <taxon>Ecdysozoa</taxon>
        <taxon>Arthropoda</taxon>
        <taxon>Hexapoda</taxon>
        <taxon>Insecta</taxon>
        <taxon>Pterygota</taxon>
        <taxon>Neoptera</taxon>
        <taxon>Paraneoptera</taxon>
        <taxon>Hemiptera</taxon>
        <taxon>Heteroptera</taxon>
        <taxon>Panheteroptera</taxon>
        <taxon>Nepomorpha</taxon>
        <taxon>Nepidae</taxon>
        <taxon>Ranatrinae</taxon>
        <taxon>Ranatra</taxon>
    </lineage>
</organism>
<reference evidence="1 2" key="1">
    <citation type="submission" date="2024-07" db="EMBL/GenBank/DDBJ databases">
        <title>Chromosome-level genome assembly of the water stick insect Ranatra chinensis (Heteroptera: Nepidae).</title>
        <authorList>
            <person name="Liu X."/>
        </authorList>
    </citation>
    <scope>NUCLEOTIDE SEQUENCE [LARGE SCALE GENOMIC DNA]</scope>
    <source>
        <strain evidence="1">Cailab_2021Rc</strain>
        <tissue evidence="1">Muscle</tissue>
    </source>
</reference>
<comment type="caution">
    <text evidence="1">The sequence shown here is derived from an EMBL/GenBank/DDBJ whole genome shotgun (WGS) entry which is preliminary data.</text>
</comment>
<dbReference type="AlphaFoldDB" id="A0ABD0Z842"/>
<evidence type="ECO:0000313" key="2">
    <source>
        <dbReference type="Proteomes" id="UP001558652"/>
    </source>
</evidence>
<proteinExistence type="predicted"/>
<dbReference type="Proteomes" id="UP001558652">
    <property type="component" value="Unassembled WGS sequence"/>
</dbReference>
<name>A0ABD0Z842_9HEMI</name>
<accession>A0ABD0Z842</accession>
<gene>
    <name evidence="1" type="ORF">AAG570_008482</name>
</gene>
<evidence type="ECO:0000313" key="1">
    <source>
        <dbReference type="EMBL" id="KAL1138418.1"/>
    </source>
</evidence>
<keyword evidence="2" id="KW-1185">Reference proteome</keyword>
<sequence>MEEVSFNSHGTGFVLVNGQTVILQKGSTVGNIGEINEEIFQSALNEVNQSNSSKDITHLHDALTATSNINNFTESSYVIVGDEEKSNSKMIRLTLDQASELGFEFSLRDETVKEIKQEQDRQNILGSEYFYQDPVHQASEICEVDDNNVEGSLDLNNYNDLLQLPTTSDSLNPQITLVPQFIDGNLTYTLQFGESLNNFEFAQTAIVENSSNLTIPTLSLSTQQASVDKTETNTKHIPVAAGVAVRSPAVEVNLVDKAVPNNIASCRPENPLSVGVKSMKKEHENMYPVLNKALGSNNKPRILANVKSVQHNTVTNLQKIANPSKKPHSKISGATKGQSLLISNQRKLVPMKMPLPSLNSTNDKAGVVISTAKKPVFYKTFNSIKPIDTGNGIIKRQLVTVSKKTKSITKLDESSLNPKVPSISCIDQIAMNNSNNEAVQKCVSNNGLSCQKTVDENVNGVKPARRLTQSQLKQIASVIQKNRNNQSGFSSPSTLYDTETNTRIICRSGRLSRPPRHMVKDYKRLQGDDIDGVYSDYVSEDEDNSENTAAVNLLPGSGPEGGNNLKNTNLCRRGLGWGRGRGKFKRLHSDFSLKELNDDVLSNVFGIAKGSYTINDFGLDDVSFNLKESPKMDDAESDIKRCKVENLQDNTSELLEENRCETSFLLNSEILCDKTFSAVDKAGIDSVDQIVNERLKTLTPVDDIMPSLTALRDANRSLDSSDDLMAGLLTPVESISTQSLADSIMFTSQNESRLACRTAVSASTEDLMKSLENLSREINGGVSDNGTTDIDFSVLSQDFASGR</sequence>
<dbReference type="EMBL" id="JBFDAA010000003">
    <property type="protein sequence ID" value="KAL1138418.1"/>
    <property type="molecule type" value="Genomic_DNA"/>
</dbReference>
<protein>
    <submittedName>
        <fullName evidence="1">Uncharacterized protein</fullName>
    </submittedName>
</protein>